<organism evidence="2">
    <name type="scientific">Steinernema carpocapsae</name>
    <name type="common">Entomopathogenic nematode</name>
    <dbReference type="NCBI Taxonomy" id="34508"/>
    <lineage>
        <taxon>Eukaryota</taxon>
        <taxon>Metazoa</taxon>
        <taxon>Ecdysozoa</taxon>
        <taxon>Nematoda</taxon>
        <taxon>Chromadorea</taxon>
        <taxon>Rhabditida</taxon>
        <taxon>Tylenchina</taxon>
        <taxon>Panagrolaimomorpha</taxon>
        <taxon>Strongyloidoidea</taxon>
        <taxon>Steinernematidae</taxon>
        <taxon>Steinernema</taxon>
    </lineage>
</organism>
<reference evidence="2" key="2">
    <citation type="journal article" date="2015" name="Genome Biol.">
        <title>Comparative genomics of Steinernema reveals deeply conserved gene regulatory networks.</title>
        <authorList>
            <person name="Dillman A.R."/>
            <person name="Macchietto M."/>
            <person name="Porter C.F."/>
            <person name="Rogers A."/>
            <person name="Williams B."/>
            <person name="Antoshechkin I."/>
            <person name="Lee M.M."/>
            <person name="Goodwin Z."/>
            <person name="Lu X."/>
            <person name="Lewis E.E."/>
            <person name="Goodrich-Blair H."/>
            <person name="Stock S.P."/>
            <person name="Adams B.J."/>
            <person name="Sternberg P.W."/>
            <person name="Mortazavi A."/>
        </authorList>
    </citation>
    <scope>NUCLEOTIDE SEQUENCE [LARGE SCALE GENOMIC DNA]</scope>
    <source>
        <strain evidence="2">ALL</strain>
    </source>
</reference>
<dbReference type="AlphaFoldDB" id="A0A4U8V973"/>
<keyword evidence="1" id="KW-0732">Signal</keyword>
<proteinExistence type="predicted"/>
<accession>A0A4U8V973</accession>
<feature type="signal peptide" evidence="1">
    <location>
        <begin position="1"/>
        <end position="17"/>
    </location>
</feature>
<name>A0A4U8V973_STECR</name>
<reference evidence="2" key="3">
    <citation type="journal article" date="2019" name="G3 (Bethesda)">
        <title>Hybrid Assembly of the Genome of the Entomopathogenic Nematode Steinernema carpocapsae Identifies the X-Chromosome.</title>
        <authorList>
            <person name="Serra L."/>
            <person name="Macchietto M."/>
            <person name="Macias-Munoz A."/>
            <person name="McGill C.J."/>
            <person name="Rodriguez I.M."/>
            <person name="Rodriguez B."/>
            <person name="Murad R."/>
            <person name="Mortazavi A."/>
        </authorList>
    </citation>
    <scope>NUCLEOTIDE SEQUENCE [LARGE SCALE GENOMIC DNA]</scope>
    <source>
        <strain evidence="2">ALL</strain>
    </source>
</reference>
<comment type="caution">
    <text evidence="2">The sequence shown here is derived from an EMBL/GenBank/DDBJ whole genome shotgun (WGS) entry which is preliminary data.</text>
</comment>
<reference evidence="2" key="1">
    <citation type="submission" date="2013-11" db="EMBL/GenBank/DDBJ databases">
        <authorList>
            <person name="Sternberg P."/>
            <person name="Dillman A."/>
            <person name="Macchietto M."/>
        </authorList>
    </citation>
    <scope>NUCLEOTIDE SEQUENCE</scope>
    <source>
        <strain evidence="2">ALL</strain>
    </source>
</reference>
<sequence length="71" mass="7750">MKTALIFLLLTVTLVAGFSVSNKKSVLGECSECNPCKPPGHHFNCYWCCLRNPVLNVLKPVEKTSALDGVN</sequence>
<dbReference type="EMBL" id="AZBU02000001">
    <property type="protein sequence ID" value="TMS39758.1"/>
    <property type="molecule type" value="Genomic_DNA"/>
</dbReference>
<protein>
    <submittedName>
        <fullName evidence="2">Uncharacterized protein</fullName>
    </submittedName>
</protein>
<feature type="chain" id="PRO_5020432241" evidence="1">
    <location>
        <begin position="18"/>
        <end position="71"/>
    </location>
</feature>
<evidence type="ECO:0000256" key="1">
    <source>
        <dbReference type="SAM" id="SignalP"/>
    </source>
</evidence>
<gene>
    <name evidence="2" type="ORF">L596_006239</name>
</gene>
<evidence type="ECO:0000313" key="2">
    <source>
        <dbReference type="EMBL" id="TMS39758.1"/>
    </source>
</evidence>